<dbReference type="Proteomes" id="UP000600588">
    <property type="component" value="Unassembled WGS sequence"/>
</dbReference>
<dbReference type="RefSeq" id="WP_188228528.1">
    <property type="nucleotide sequence ID" value="NZ_JACVXB010000001.1"/>
</dbReference>
<dbReference type="EMBL" id="JACVXB010000001">
    <property type="protein sequence ID" value="MBD0830738.1"/>
    <property type="molecule type" value="Genomic_DNA"/>
</dbReference>
<keyword evidence="2" id="KW-1185">Reference proteome</keyword>
<comment type="caution">
    <text evidence="1">The sequence shown here is derived from an EMBL/GenBank/DDBJ whole genome shotgun (WGS) entry which is preliminary data.</text>
</comment>
<organism evidence="1 2">
    <name type="scientific">Aestuariibaculum sediminum</name>
    <dbReference type="NCBI Taxonomy" id="2770637"/>
    <lineage>
        <taxon>Bacteria</taxon>
        <taxon>Pseudomonadati</taxon>
        <taxon>Bacteroidota</taxon>
        <taxon>Flavobacteriia</taxon>
        <taxon>Flavobacteriales</taxon>
        <taxon>Flavobacteriaceae</taxon>
    </lineage>
</organism>
<evidence type="ECO:0000313" key="2">
    <source>
        <dbReference type="Proteomes" id="UP000600588"/>
    </source>
</evidence>
<name>A0A8J6PY68_9FLAO</name>
<sequence length="71" mass="7768">MKTLSFILLMGTGIFLLTKEDSKPEVIEIQEIPAKQTCISPNSKSGETHEHQGCCISSGRASYILGNIDKE</sequence>
<proteinExistence type="predicted"/>
<gene>
    <name evidence="1" type="ORF">ICJ83_01195</name>
</gene>
<evidence type="ECO:0000313" key="1">
    <source>
        <dbReference type="EMBL" id="MBD0830738.1"/>
    </source>
</evidence>
<protein>
    <submittedName>
        <fullName evidence="1">Uncharacterized protein</fullName>
    </submittedName>
</protein>
<accession>A0A8J6PY68</accession>
<dbReference type="AlphaFoldDB" id="A0A8J6PY68"/>
<reference evidence="1 2" key="1">
    <citation type="submission" date="2020-09" db="EMBL/GenBank/DDBJ databases">
        <title>TT11 complete genome.</title>
        <authorList>
            <person name="Wu Z."/>
        </authorList>
    </citation>
    <scope>NUCLEOTIDE SEQUENCE [LARGE SCALE GENOMIC DNA]</scope>
    <source>
        <strain evidence="1 2">TT11</strain>
    </source>
</reference>